<feature type="domain" description="Glycosyl transferase family 1" evidence="1">
    <location>
        <begin position="219"/>
        <end position="376"/>
    </location>
</feature>
<accession>A0A919VFT0</accession>
<organism evidence="2 3">
    <name type="scientific">Clostridium polyendosporum</name>
    <dbReference type="NCBI Taxonomy" id="69208"/>
    <lineage>
        <taxon>Bacteria</taxon>
        <taxon>Bacillati</taxon>
        <taxon>Bacillota</taxon>
        <taxon>Clostridia</taxon>
        <taxon>Eubacteriales</taxon>
        <taxon>Clostridiaceae</taxon>
        <taxon>Clostridium</taxon>
    </lineage>
</organism>
<dbReference type="Pfam" id="PF00534">
    <property type="entry name" value="Glycos_transf_1"/>
    <property type="match status" value="1"/>
</dbReference>
<evidence type="ECO:0000313" key="2">
    <source>
        <dbReference type="EMBL" id="GIM28740.1"/>
    </source>
</evidence>
<dbReference type="GO" id="GO:0016757">
    <property type="term" value="F:glycosyltransferase activity"/>
    <property type="evidence" value="ECO:0007669"/>
    <property type="project" value="InterPro"/>
</dbReference>
<reference evidence="2" key="1">
    <citation type="submission" date="2021-03" db="EMBL/GenBank/DDBJ databases">
        <title>Taxonomic study of Clostridium polyendosporum from meadow-gley soil under rice.</title>
        <authorList>
            <person name="Kobayashi H."/>
            <person name="Tanizawa Y."/>
            <person name="Yagura M."/>
        </authorList>
    </citation>
    <scope>NUCLEOTIDE SEQUENCE</scope>
    <source>
        <strain evidence="2">JCM 30710</strain>
    </source>
</reference>
<dbReference type="PANTHER" id="PTHR12526:SF630">
    <property type="entry name" value="GLYCOSYLTRANSFERASE"/>
    <property type="match status" value="1"/>
</dbReference>
<dbReference type="EMBL" id="BOPZ01000009">
    <property type="protein sequence ID" value="GIM28740.1"/>
    <property type="molecule type" value="Genomic_DNA"/>
</dbReference>
<dbReference type="AlphaFoldDB" id="A0A919VFT0"/>
<protein>
    <submittedName>
        <fullName evidence="2">Glycosyl transferase</fullName>
    </submittedName>
</protein>
<dbReference type="Proteomes" id="UP000679179">
    <property type="component" value="Unassembled WGS sequence"/>
</dbReference>
<sequence length="402" mass="46498">MKKNILFVMNDLNCGGSQKALISMLETINYSLYDVDLFLLDHKGIFMSKIPKEVNLLPEPENYKYFNMPIKKALIELVKDRNLKLAFFRILAGYIFKTEKNITRSEQRVWKYLRLGLKNIEKKYDVAIGFQEKNPIYFTVDKVNAEEKIGWIHTDYSKIGIDIKIEKPYFKKLDFIITVSNELLGILKNMFPSESHKFNMIHNIVSPKIINKMLLEQIDLKNNNNISIISMGRLVEAKGFEIAVEACNILIRKGYSLKWYVVGEGGLRGNLEKMIREKNLQDSFILLGLKENPYPYIRQADIYVQTSIFEGKSIALDEAKILCKPIVTTNFTSAKNQIDHNINGFITQINPISVAEAIEKLINDKELSNKFIDNLEKSYLGTENEINKLYQLINSNCKKNKR</sequence>
<proteinExistence type="predicted"/>
<gene>
    <name evidence="2" type="ORF">CPJCM30710_14060</name>
</gene>
<keyword evidence="2" id="KW-0808">Transferase</keyword>
<dbReference type="RefSeq" id="WP_212903464.1">
    <property type="nucleotide sequence ID" value="NZ_BOPZ01000009.1"/>
</dbReference>
<evidence type="ECO:0000313" key="3">
    <source>
        <dbReference type="Proteomes" id="UP000679179"/>
    </source>
</evidence>
<keyword evidence="3" id="KW-1185">Reference proteome</keyword>
<dbReference type="Gene3D" id="3.40.50.2000">
    <property type="entry name" value="Glycogen Phosphorylase B"/>
    <property type="match status" value="2"/>
</dbReference>
<dbReference type="PANTHER" id="PTHR12526">
    <property type="entry name" value="GLYCOSYLTRANSFERASE"/>
    <property type="match status" value="1"/>
</dbReference>
<evidence type="ECO:0000259" key="1">
    <source>
        <dbReference type="Pfam" id="PF00534"/>
    </source>
</evidence>
<dbReference type="SUPFAM" id="SSF53756">
    <property type="entry name" value="UDP-Glycosyltransferase/glycogen phosphorylase"/>
    <property type="match status" value="1"/>
</dbReference>
<name>A0A919VFT0_9CLOT</name>
<dbReference type="InterPro" id="IPR001296">
    <property type="entry name" value="Glyco_trans_1"/>
</dbReference>
<comment type="caution">
    <text evidence="2">The sequence shown here is derived from an EMBL/GenBank/DDBJ whole genome shotgun (WGS) entry which is preliminary data.</text>
</comment>
<dbReference type="CDD" id="cd03811">
    <property type="entry name" value="GT4_GT28_WabH-like"/>
    <property type="match status" value="1"/>
</dbReference>